<dbReference type="EC" id="3.2.1.8" evidence="11"/>
<keyword evidence="7 11" id="KW-0378">Hydrolase</keyword>
<proteinExistence type="inferred from homology"/>
<dbReference type="PRINTS" id="PR00134">
    <property type="entry name" value="GLHYDRLASE10"/>
</dbReference>
<evidence type="ECO:0000256" key="11">
    <source>
        <dbReference type="RuleBase" id="RU361174"/>
    </source>
</evidence>
<comment type="similarity">
    <text evidence="4 11">Belongs to the glycosyl hydrolase 10 (cellulase F) family.</text>
</comment>
<evidence type="ECO:0000256" key="4">
    <source>
        <dbReference type="ARBA" id="ARBA00007495"/>
    </source>
</evidence>
<evidence type="ECO:0000256" key="5">
    <source>
        <dbReference type="ARBA" id="ARBA00022525"/>
    </source>
</evidence>
<feature type="domain" description="GH10" evidence="13">
    <location>
        <begin position="128"/>
        <end position="428"/>
    </location>
</feature>
<evidence type="ECO:0000256" key="1">
    <source>
        <dbReference type="ARBA" id="ARBA00000681"/>
    </source>
</evidence>
<dbReference type="Proteomes" id="UP001583172">
    <property type="component" value="Unassembled WGS sequence"/>
</dbReference>
<evidence type="ECO:0000259" key="13">
    <source>
        <dbReference type="PROSITE" id="PS51760"/>
    </source>
</evidence>
<dbReference type="SUPFAM" id="SSF51445">
    <property type="entry name" value="(Trans)glycosidases"/>
    <property type="match status" value="1"/>
</dbReference>
<dbReference type="InterPro" id="IPR017853">
    <property type="entry name" value="GH"/>
</dbReference>
<comment type="caution">
    <text evidence="14">The sequence shown here is derived from an EMBL/GenBank/DDBJ whole genome shotgun (WGS) entry which is preliminary data.</text>
</comment>
<dbReference type="Gene3D" id="3.20.20.80">
    <property type="entry name" value="Glycosidases"/>
    <property type="match status" value="1"/>
</dbReference>
<evidence type="ECO:0000256" key="10">
    <source>
        <dbReference type="ARBA" id="ARBA00023326"/>
    </source>
</evidence>
<protein>
    <recommendedName>
        <fullName evidence="11">Beta-xylanase</fullName>
        <ecNumber evidence="11">3.2.1.8</ecNumber>
    </recommendedName>
</protein>
<dbReference type="InterPro" id="IPR044846">
    <property type="entry name" value="GH10"/>
</dbReference>
<keyword evidence="6" id="KW-0858">Xylan degradation</keyword>
<evidence type="ECO:0000256" key="3">
    <source>
        <dbReference type="ARBA" id="ARBA00004851"/>
    </source>
</evidence>
<sequence length="448" mass="49117">MRSLMLALPAGPGNPVHGPPDAPSPHIPPGPGRIGDITMGKSSEKHSQGQEGSTNIKTASHNLQQSTCICPSKMHLASSLFLLASLPFGFAAGKGKGKGKDNASVGLNVLAKKAGLKYFGSATDSPGQRERAGHEDAYAQYDQIMWDSPEFGSTTPTNGQKWLFVEPERGVFNFTEGDIVASKARENGKSLRCHALVWHSQLAPWVEETEWTPEELRKVIVDHITAVAGHYKGQCYAWDVVNEALEEDGSYRQSVFYKVLGEEYIKLAFETAAKVDPKAKLYYNDYNLEWPSAKTEGAQRIVKMLKDAKIPIHGVGLQAHLIAEQPPTIDQHIEAIRGFTKLGVEVALTELDIRLTMPANEVNLAQQKEAYKNAVGACVQVCGCVGVTIWDFYDPFSWVPYVFTSEGAALPWADDFSKKPAYDGIVEALTNKTRRSKRSISSRRANLA</sequence>
<keyword evidence="10 11" id="KW-0624">Polysaccharide degradation</keyword>
<name>A0ABR3VNS5_HUMIN</name>
<feature type="region of interest" description="Disordered" evidence="12">
    <location>
        <begin position="1"/>
        <end position="54"/>
    </location>
</feature>
<dbReference type="PROSITE" id="PS51760">
    <property type="entry name" value="GH10_2"/>
    <property type="match status" value="1"/>
</dbReference>
<accession>A0ABR3VNS5</accession>
<keyword evidence="15" id="KW-1185">Reference proteome</keyword>
<evidence type="ECO:0000313" key="15">
    <source>
        <dbReference type="Proteomes" id="UP001583172"/>
    </source>
</evidence>
<feature type="compositionally biased region" description="Pro residues" evidence="12">
    <location>
        <begin position="17"/>
        <end position="31"/>
    </location>
</feature>
<gene>
    <name evidence="14" type="ORF">VTJ49DRAFT_1142</name>
</gene>
<evidence type="ECO:0000256" key="6">
    <source>
        <dbReference type="ARBA" id="ARBA00022651"/>
    </source>
</evidence>
<comment type="pathway">
    <text evidence="3">Glycan degradation; xylan degradation.</text>
</comment>
<comment type="subcellular location">
    <subcellularLocation>
        <location evidence="2">Secreted</location>
    </subcellularLocation>
</comment>
<reference evidence="14 15" key="1">
    <citation type="journal article" date="2024" name="Commun. Biol.">
        <title>Comparative genomic analysis of thermophilic fungi reveals convergent evolutionary adaptations and gene losses.</title>
        <authorList>
            <person name="Steindorff A.S."/>
            <person name="Aguilar-Pontes M.V."/>
            <person name="Robinson A.J."/>
            <person name="Andreopoulos B."/>
            <person name="LaButti K."/>
            <person name="Kuo A."/>
            <person name="Mondo S."/>
            <person name="Riley R."/>
            <person name="Otillar R."/>
            <person name="Haridas S."/>
            <person name="Lipzen A."/>
            <person name="Grimwood J."/>
            <person name="Schmutz J."/>
            <person name="Clum A."/>
            <person name="Reid I.D."/>
            <person name="Moisan M.C."/>
            <person name="Butler G."/>
            <person name="Nguyen T.T.M."/>
            <person name="Dewar K."/>
            <person name="Conant G."/>
            <person name="Drula E."/>
            <person name="Henrissat B."/>
            <person name="Hansel C."/>
            <person name="Singer S."/>
            <person name="Hutchinson M.I."/>
            <person name="de Vries R.P."/>
            <person name="Natvig D.O."/>
            <person name="Powell A.J."/>
            <person name="Tsang A."/>
            <person name="Grigoriev I.V."/>
        </authorList>
    </citation>
    <scope>NUCLEOTIDE SEQUENCE [LARGE SCALE GENOMIC DNA]</scope>
    <source>
        <strain evidence="14 15">CBS 620.91</strain>
    </source>
</reference>
<dbReference type="EMBL" id="JAZGSY010000014">
    <property type="protein sequence ID" value="KAL1843549.1"/>
    <property type="molecule type" value="Genomic_DNA"/>
</dbReference>
<evidence type="ECO:0000256" key="2">
    <source>
        <dbReference type="ARBA" id="ARBA00004613"/>
    </source>
</evidence>
<evidence type="ECO:0000256" key="7">
    <source>
        <dbReference type="ARBA" id="ARBA00022801"/>
    </source>
</evidence>
<comment type="catalytic activity">
    <reaction evidence="1 11">
        <text>Endohydrolysis of (1-&gt;4)-beta-D-xylosidic linkages in xylans.</text>
        <dbReference type="EC" id="3.2.1.8"/>
    </reaction>
</comment>
<keyword evidence="9 11" id="KW-0326">Glycosidase</keyword>
<dbReference type="PANTHER" id="PTHR31490:SF35">
    <property type="entry name" value="ENDO-1,4-BETA-XYLANASE"/>
    <property type="match status" value="1"/>
</dbReference>
<organism evidence="14 15">
    <name type="scientific">Humicola insolens</name>
    <name type="common">Soft-rot fungus</name>
    <dbReference type="NCBI Taxonomy" id="85995"/>
    <lineage>
        <taxon>Eukaryota</taxon>
        <taxon>Fungi</taxon>
        <taxon>Dikarya</taxon>
        <taxon>Ascomycota</taxon>
        <taxon>Pezizomycotina</taxon>
        <taxon>Sordariomycetes</taxon>
        <taxon>Sordariomycetidae</taxon>
        <taxon>Sordariales</taxon>
        <taxon>Chaetomiaceae</taxon>
        <taxon>Mycothermus</taxon>
    </lineage>
</organism>
<evidence type="ECO:0000256" key="9">
    <source>
        <dbReference type="ARBA" id="ARBA00023295"/>
    </source>
</evidence>
<dbReference type="PANTHER" id="PTHR31490">
    <property type="entry name" value="GLYCOSYL HYDROLASE"/>
    <property type="match status" value="1"/>
</dbReference>
<keyword evidence="8 11" id="KW-0119">Carbohydrate metabolism</keyword>
<dbReference type="SMART" id="SM00633">
    <property type="entry name" value="Glyco_10"/>
    <property type="match status" value="1"/>
</dbReference>
<evidence type="ECO:0000256" key="12">
    <source>
        <dbReference type="SAM" id="MobiDB-lite"/>
    </source>
</evidence>
<dbReference type="InterPro" id="IPR001000">
    <property type="entry name" value="GH10_dom"/>
</dbReference>
<keyword evidence="5" id="KW-0964">Secreted</keyword>
<dbReference type="Pfam" id="PF00331">
    <property type="entry name" value="Glyco_hydro_10"/>
    <property type="match status" value="1"/>
</dbReference>
<evidence type="ECO:0000256" key="8">
    <source>
        <dbReference type="ARBA" id="ARBA00023277"/>
    </source>
</evidence>
<evidence type="ECO:0000313" key="14">
    <source>
        <dbReference type="EMBL" id="KAL1843549.1"/>
    </source>
</evidence>